<accession>A0ACC8EJY6</accession>
<keyword evidence="2" id="KW-1185">Reference proteome</keyword>
<sequence>ALSYVWGFSSKAVPINLDGFKIPVTQNLEYALRYPRRQTQPRRIWVDAVCINQADLDERSKQVSRMKNIYQQAFNVVIWLGEENEPRVGEVFYTGRNCEAFMVLSKLLYRKWFTRVWVLQELAAASAAGVVCGNASISWSVLEIAFEALRDLFSECVYETLPMLAIPFR</sequence>
<dbReference type="EMBL" id="KV748321">
    <property type="protein sequence ID" value="OCK86532.1"/>
    <property type="molecule type" value="Genomic_DNA"/>
</dbReference>
<dbReference type="Proteomes" id="UP000250078">
    <property type="component" value="Unassembled WGS sequence"/>
</dbReference>
<evidence type="ECO:0000313" key="1">
    <source>
        <dbReference type="EMBL" id="OCK86532.1"/>
    </source>
</evidence>
<proteinExistence type="predicted"/>
<name>A0ACC8EJY6_9PEZI</name>
<gene>
    <name evidence="1" type="ORF">K441DRAFT_450951</name>
</gene>
<organism evidence="1 2">
    <name type="scientific">Cenococcum geophilum 1.58</name>
    <dbReference type="NCBI Taxonomy" id="794803"/>
    <lineage>
        <taxon>Eukaryota</taxon>
        <taxon>Fungi</taxon>
        <taxon>Dikarya</taxon>
        <taxon>Ascomycota</taxon>
        <taxon>Pezizomycotina</taxon>
        <taxon>Dothideomycetes</taxon>
        <taxon>Pleosporomycetidae</taxon>
        <taxon>Gloniales</taxon>
        <taxon>Gloniaceae</taxon>
        <taxon>Cenococcum</taxon>
    </lineage>
</organism>
<feature type="non-terminal residue" evidence="1">
    <location>
        <position position="169"/>
    </location>
</feature>
<protein>
    <submittedName>
        <fullName evidence="1">HET-domain-containing protein</fullName>
    </submittedName>
</protein>
<evidence type="ECO:0000313" key="2">
    <source>
        <dbReference type="Proteomes" id="UP000250078"/>
    </source>
</evidence>
<reference evidence="1 2" key="1">
    <citation type="journal article" date="2016" name="Nat. Commun.">
        <title>Ectomycorrhizal ecology is imprinted in the genome of the dominant symbiotic fungus Cenococcum geophilum.</title>
        <authorList>
            <consortium name="DOE Joint Genome Institute"/>
            <person name="Peter M."/>
            <person name="Kohler A."/>
            <person name="Ohm R.A."/>
            <person name="Kuo A."/>
            <person name="Krutzmann J."/>
            <person name="Morin E."/>
            <person name="Arend M."/>
            <person name="Barry K.W."/>
            <person name="Binder M."/>
            <person name="Choi C."/>
            <person name="Clum A."/>
            <person name="Copeland A."/>
            <person name="Grisel N."/>
            <person name="Haridas S."/>
            <person name="Kipfer T."/>
            <person name="LaButti K."/>
            <person name="Lindquist E."/>
            <person name="Lipzen A."/>
            <person name="Maire R."/>
            <person name="Meier B."/>
            <person name="Mihaltcheva S."/>
            <person name="Molinier V."/>
            <person name="Murat C."/>
            <person name="Poggeler S."/>
            <person name="Quandt C.A."/>
            <person name="Sperisen C."/>
            <person name="Tritt A."/>
            <person name="Tisserant E."/>
            <person name="Crous P.W."/>
            <person name="Henrissat B."/>
            <person name="Nehls U."/>
            <person name="Egli S."/>
            <person name="Spatafora J.W."/>
            <person name="Grigoriev I.V."/>
            <person name="Martin F.M."/>
        </authorList>
    </citation>
    <scope>NUCLEOTIDE SEQUENCE [LARGE SCALE GENOMIC DNA]</scope>
    <source>
        <strain evidence="1 2">1.58</strain>
    </source>
</reference>
<feature type="non-terminal residue" evidence="1">
    <location>
        <position position="1"/>
    </location>
</feature>